<dbReference type="Proteomes" id="UP001212997">
    <property type="component" value="Unassembled WGS sequence"/>
</dbReference>
<proteinExistence type="inferred from homology"/>
<evidence type="ECO:0000256" key="6">
    <source>
        <dbReference type="PIRSR" id="PIRSR602403-1"/>
    </source>
</evidence>
<dbReference type="InterPro" id="IPR001128">
    <property type="entry name" value="Cyt_P450"/>
</dbReference>
<evidence type="ECO:0000256" key="3">
    <source>
        <dbReference type="ARBA" id="ARBA00022617"/>
    </source>
</evidence>
<dbReference type="AlphaFoldDB" id="A0AAD5V6T1"/>
<dbReference type="InterPro" id="IPR002403">
    <property type="entry name" value="Cyt_P450_E_grp-IV"/>
</dbReference>
<dbReference type="GO" id="GO:0020037">
    <property type="term" value="F:heme binding"/>
    <property type="evidence" value="ECO:0007669"/>
    <property type="project" value="InterPro"/>
</dbReference>
<evidence type="ECO:0000256" key="1">
    <source>
        <dbReference type="ARBA" id="ARBA00001971"/>
    </source>
</evidence>
<keyword evidence="3 6" id="KW-0349">Heme</keyword>
<reference evidence="7" key="1">
    <citation type="submission" date="2022-07" db="EMBL/GenBank/DDBJ databases">
        <title>Genome Sequence of Physisporinus lineatus.</title>
        <authorList>
            <person name="Buettner E."/>
        </authorList>
    </citation>
    <scope>NUCLEOTIDE SEQUENCE</scope>
    <source>
        <strain evidence="7">VT162</strain>
    </source>
</reference>
<name>A0AAD5V6T1_9APHY</name>
<dbReference type="GO" id="GO:0008395">
    <property type="term" value="F:steroid hydroxylase activity"/>
    <property type="evidence" value="ECO:0007669"/>
    <property type="project" value="TreeGrafter"/>
</dbReference>
<gene>
    <name evidence="7" type="ORF">NLI96_g4301</name>
</gene>
<dbReference type="GO" id="GO:0005506">
    <property type="term" value="F:iron ion binding"/>
    <property type="evidence" value="ECO:0007669"/>
    <property type="project" value="InterPro"/>
</dbReference>
<evidence type="ECO:0000256" key="4">
    <source>
        <dbReference type="ARBA" id="ARBA00022723"/>
    </source>
</evidence>
<dbReference type="EMBL" id="JANAWD010000124">
    <property type="protein sequence ID" value="KAJ3486333.1"/>
    <property type="molecule type" value="Genomic_DNA"/>
</dbReference>
<evidence type="ECO:0000256" key="5">
    <source>
        <dbReference type="ARBA" id="ARBA00023004"/>
    </source>
</evidence>
<evidence type="ECO:0000256" key="2">
    <source>
        <dbReference type="ARBA" id="ARBA00010617"/>
    </source>
</evidence>
<evidence type="ECO:0008006" key="9">
    <source>
        <dbReference type="Google" id="ProtNLM"/>
    </source>
</evidence>
<comment type="cofactor">
    <cofactor evidence="1 6">
        <name>heme</name>
        <dbReference type="ChEBI" id="CHEBI:30413"/>
    </cofactor>
</comment>
<dbReference type="InterPro" id="IPR036396">
    <property type="entry name" value="Cyt_P450_sf"/>
</dbReference>
<dbReference type="Pfam" id="PF00067">
    <property type="entry name" value="p450"/>
    <property type="match status" value="2"/>
</dbReference>
<keyword evidence="5 6" id="KW-0408">Iron</keyword>
<evidence type="ECO:0000313" key="7">
    <source>
        <dbReference type="EMBL" id="KAJ3486333.1"/>
    </source>
</evidence>
<comment type="similarity">
    <text evidence="2">Belongs to the cytochrome P450 family.</text>
</comment>
<organism evidence="7 8">
    <name type="scientific">Meripilus lineatus</name>
    <dbReference type="NCBI Taxonomy" id="2056292"/>
    <lineage>
        <taxon>Eukaryota</taxon>
        <taxon>Fungi</taxon>
        <taxon>Dikarya</taxon>
        <taxon>Basidiomycota</taxon>
        <taxon>Agaricomycotina</taxon>
        <taxon>Agaricomycetes</taxon>
        <taxon>Polyporales</taxon>
        <taxon>Meripilaceae</taxon>
        <taxon>Meripilus</taxon>
    </lineage>
</organism>
<dbReference type="PANTHER" id="PTHR24304">
    <property type="entry name" value="CYTOCHROME P450 FAMILY 7"/>
    <property type="match status" value="1"/>
</dbReference>
<dbReference type="PRINTS" id="PR00465">
    <property type="entry name" value="EP450IV"/>
</dbReference>
<accession>A0AAD5V6T1</accession>
<feature type="binding site" description="axial binding residue" evidence="6">
    <location>
        <position position="428"/>
    </location>
    <ligand>
        <name>heme</name>
        <dbReference type="ChEBI" id="CHEBI:30413"/>
    </ligand>
    <ligandPart>
        <name>Fe</name>
        <dbReference type="ChEBI" id="CHEBI:18248"/>
    </ligandPart>
</feature>
<dbReference type="SUPFAM" id="SSF48264">
    <property type="entry name" value="Cytochrome P450"/>
    <property type="match status" value="1"/>
</dbReference>
<dbReference type="Gene3D" id="1.10.630.10">
    <property type="entry name" value="Cytochrome P450"/>
    <property type="match status" value="1"/>
</dbReference>
<dbReference type="GO" id="GO:0016705">
    <property type="term" value="F:oxidoreductase activity, acting on paired donors, with incorporation or reduction of molecular oxygen"/>
    <property type="evidence" value="ECO:0007669"/>
    <property type="project" value="InterPro"/>
</dbReference>
<sequence length="503" mass="56148">MIALVVIWIIVLATFFPVLLSRWRLHPGPPTVPYILPWVGVAIEYGRNSVEFLSRCQERFGPVFNVLVTGFKITIICDEEGIKNAFRDRTRAFRTYAGHQQVLRAIGGVKGDAVHLMNDQLFPIIARSFTMSDGLASIAPRFNEILTTVVAKQDADSGPSHLPLNSFVGQCLFETTSRVVFGDKFPTSIYPDFETLDSQFALLTAPIPFLARKVVKSRDRIVRLLMVYIDGFWTGSSLEGASPMANEMFSLIREAGLPSSDEAGVLLSFMWGLHSNTINTTYWLFAYLLSDRASFKRIRDEIDSNMNTMFGGDINTFLASPPPDLGSVHFPLMDSAIKETLRLTILMSSLREAQKDTEIPYGDGKRAFICKGGLILLNVGAIQRRSCELEEGLAHFRIDRYVLDQTQAHNLASEQPSFFGFGGGAHMCKGRYYALHQVKVFLILCISLFDMVLLDETGKECQGSLPPPDPTIPGIARPSEQLFIRMEKREIYRESSTESGTSV</sequence>
<protein>
    <recommendedName>
        <fullName evidence="9">Cytochrome P450</fullName>
    </recommendedName>
</protein>
<comment type="caution">
    <text evidence="7">The sequence shown here is derived from an EMBL/GenBank/DDBJ whole genome shotgun (WGS) entry which is preliminary data.</text>
</comment>
<evidence type="ECO:0000313" key="8">
    <source>
        <dbReference type="Proteomes" id="UP001212997"/>
    </source>
</evidence>
<keyword evidence="4 6" id="KW-0479">Metal-binding</keyword>
<dbReference type="InterPro" id="IPR050529">
    <property type="entry name" value="CYP450_sterol_14alpha_dmase"/>
</dbReference>
<dbReference type="PANTHER" id="PTHR24304:SF2">
    <property type="entry name" value="24-HYDROXYCHOLESTEROL 7-ALPHA-HYDROXYLASE"/>
    <property type="match status" value="1"/>
</dbReference>
<keyword evidence="8" id="KW-1185">Reference proteome</keyword>